<geneLocation type="plasmid" evidence="1">
    <name>pJ23A1</name>
</geneLocation>
<name>A0A2H1MY80_LATSS</name>
<dbReference type="EMBL" id="LT907984">
    <property type="protein sequence ID" value="SOE45402.1"/>
    <property type="molecule type" value="Genomic_DNA"/>
</dbReference>
<organism evidence="1">
    <name type="scientific">Latilactobacillus sakei subsp. sakei (strain 23K)</name>
    <name type="common">Lactobacillus sakei subsp. sakei</name>
    <dbReference type="NCBI Taxonomy" id="314315"/>
    <lineage>
        <taxon>Bacteria</taxon>
        <taxon>Bacillati</taxon>
        <taxon>Bacillota</taxon>
        <taxon>Bacilli</taxon>
        <taxon>Lactobacillales</taxon>
        <taxon>Lactobacillaceae</taxon>
        <taxon>Latilactobacillus</taxon>
    </lineage>
</organism>
<reference evidence="1" key="1">
    <citation type="submission" date="2017-09" db="EMBL/GenBank/DDBJ databases">
        <authorList>
            <person name="Ehlers B."/>
            <person name="Leendertz F.H."/>
        </authorList>
    </citation>
    <scope>NUCLEOTIDE SEQUENCE</scope>
    <source>
        <strain evidence="1">23K</strain>
    </source>
</reference>
<sequence length="70" mass="8223">MVSSKKWLGIDDTYNYQISNGELKAYYGKNGVKIADRSKDKVDSYDKVKKSLVADEYQHLTTEEYENHKW</sequence>
<accession>A0A2H1MY80</accession>
<gene>
    <name evidence="1" type="ORF">LSAJ23K_A100405</name>
</gene>
<dbReference type="AlphaFoldDB" id="A0A2H1MY80"/>
<proteinExistence type="predicted"/>
<protein>
    <submittedName>
        <fullName evidence="1">Uncharacterized protein</fullName>
    </submittedName>
</protein>
<keyword evidence="1" id="KW-0614">Plasmid</keyword>
<evidence type="ECO:0000313" key="1">
    <source>
        <dbReference type="EMBL" id="SOE45402.1"/>
    </source>
</evidence>